<evidence type="ECO:0000313" key="5">
    <source>
        <dbReference type="Proteomes" id="UP001597561"/>
    </source>
</evidence>
<dbReference type="InterPro" id="IPR012902">
    <property type="entry name" value="N_methyl_site"/>
</dbReference>
<evidence type="ECO:0000256" key="2">
    <source>
        <dbReference type="ARBA" id="ARBA00023287"/>
    </source>
</evidence>
<protein>
    <submittedName>
        <fullName evidence="4">Prepilin-type N-terminal cleavage/methylation domain-containing protein</fullName>
    </submittedName>
</protein>
<keyword evidence="3" id="KW-0812">Transmembrane</keyword>
<sequence length="161" mass="17025">MFRKLKSIVKNERGLTLIELLAVVVILGIIAAIAIPAIGGIIDNTRQDAHVANAQQMISSAKIAVAGDNNLVPDSGNTVTISLDDLETDGYIETLEDPDGDNTTYDRDTSSVIVAADNGNQLTYTVYLDGDERDVEDPADGAAADSHVAETALNRDAVVND</sequence>
<evidence type="ECO:0000256" key="1">
    <source>
        <dbReference type="ARBA" id="ARBA00004241"/>
    </source>
</evidence>
<name>A0ABW5ZJ18_9BACL</name>
<dbReference type="EMBL" id="JBHUPG010000022">
    <property type="protein sequence ID" value="MFD2912521.1"/>
    <property type="molecule type" value="Genomic_DNA"/>
</dbReference>
<comment type="caution">
    <text evidence="4">The sequence shown here is derived from an EMBL/GenBank/DDBJ whole genome shotgun (WGS) entry which is preliminary data.</text>
</comment>
<reference evidence="5" key="1">
    <citation type="journal article" date="2019" name="Int. J. Syst. Evol. Microbiol.">
        <title>The Global Catalogue of Microorganisms (GCM) 10K type strain sequencing project: providing services to taxonomists for standard genome sequencing and annotation.</title>
        <authorList>
            <consortium name="The Broad Institute Genomics Platform"/>
            <consortium name="The Broad Institute Genome Sequencing Center for Infectious Disease"/>
            <person name="Wu L."/>
            <person name="Ma J."/>
        </authorList>
    </citation>
    <scope>NUCLEOTIDE SEQUENCE [LARGE SCALE GENOMIC DNA]</scope>
    <source>
        <strain evidence="5">KCTC 13528</strain>
    </source>
</reference>
<feature type="transmembrane region" description="Helical" evidence="3">
    <location>
        <begin position="20"/>
        <end position="42"/>
    </location>
</feature>
<comment type="subcellular location">
    <subcellularLocation>
        <location evidence="1">Cell surface</location>
    </subcellularLocation>
</comment>
<dbReference type="NCBIfam" id="TIGR02532">
    <property type="entry name" value="IV_pilin_GFxxxE"/>
    <property type="match status" value="1"/>
</dbReference>
<evidence type="ECO:0000313" key="4">
    <source>
        <dbReference type="EMBL" id="MFD2912521.1"/>
    </source>
</evidence>
<dbReference type="PROSITE" id="PS00409">
    <property type="entry name" value="PROKAR_NTER_METHYL"/>
    <property type="match status" value="1"/>
</dbReference>
<keyword evidence="2" id="KW-0178">Competence</keyword>
<dbReference type="Gene3D" id="3.30.700.10">
    <property type="entry name" value="Glycoprotein, Type 4 Pilin"/>
    <property type="match status" value="1"/>
</dbReference>
<organism evidence="4 5">
    <name type="scientific">Jeotgalibacillus terrae</name>
    <dbReference type="NCBI Taxonomy" id="587735"/>
    <lineage>
        <taxon>Bacteria</taxon>
        <taxon>Bacillati</taxon>
        <taxon>Bacillota</taxon>
        <taxon>Bacilli</taxon>
        <taxon>Bacillales</taxon>
        <taxon>Caryophanaceae</taxon>
        <taxon>Jeotgalibacillus</taxon>
    </lineage>
</organism>
<dbReference type="Pfam" id="PF07963">
    <property type="entry name" value="N_methyl"/>
    <property type="match status" value="1"/>
</dbReference>
<dbReference type="Proteomes" id="UP001597561">
    <property type="component" value="Unassembled WGS sequence"/>
</dbReference>
<dbReference type="InterPro" id="IPR045584">
    <property type="entry name" value="Pilin-like"/>
</dbReference>
<accession>A0ABW5ZJ18</accession>
<dbReference type="SUPFAM" id="SSF54523">
    <property type="entry name" value="Pili subunits"/>
    <property type="match status" value="1"/>
</dbReference>
<proteinExistence type="predicted"/>
<evidence type="ECO:0000256" key="3">
    <source>
        <dbReference type="SAM" id="Phobius"/>
    </source>
</evidence>
<keyword evidence="5" id="KW-1185">Reference proteome</keyword>
<gene>
    <name evidence="4" type="ORF">ACFS5P_11605</name>
</gene>
<keyword evidence="3" id="KW-0472">Membrane</keyword>
<keyword evidence="3" id="KW-1133">Transmembrane helix</keyword>
<dbReference type="RefSeq" id="WP_204729002.1">
    <property type="nucleotide sequence ID" value="NZ_JAFBDK010000006.1"/>
</dbReference>